<name>A0A835PV69_VANPL</name>
<proteinExistence type="predicted"/>
<organism evidence="1 2">
    <name type="scientific">Vanilla planifolia</name>
    <name type="common">Vanilla</name>
    <dbReference type="NCBI Taxonomy" id="51239"/>
    <lineage>
        <taxon>Eukaryota</taxon>
        <taxon>Viridiplantae</taxon>
        <taxon>Streptophyta</taxon>
        <taxon>Embryophyta</taxon>
        <taxon>Tracheophyta</taxon>
        <taxon>Spermatophyta</taxon>
        <taxon>Magnoliopsida</taxon>
        <taxon>Liliopsida</taxon>
        <taxon>Asparagales</taxon>
        <taxon>Orchidaceae</taxon>
        <taxon>Vanilloideae</taxon>
        <taxon>Vanilleae</taxon>
        <taxon>Vanilla</taxon>
    </lineage>
</organism>
<gene>
    <name evidence="1" type="ORF">HPP92_022990</name>
</gene>
<dbReference type="EMBL" id="JADCNL010000012">
    <property type="protein sequence ID" value="KAG0457833.1"/>
    <property type="molecule type" value="Genomic_DNA"/>
</dbReference>
<evidence type="ECO:0000313" key="1">
    <source>
        <dbReference type="EMBL" id="KAG0457833.1"/>
    </source>
</evidence>
<evidence type="ECO:0000313" key="2">
    <source>
        <dbReference type="Proteomes" id="UP000636800"/>
    </source>
</evidence>
<dbReference type="OrthoDB" id="185373at2759"/>
<reference evidence="1 2" key="1">
    <citation type="journal article" date="2020" name="Nat. Food">
        <title>A phased Vanilla planifolia genome enables genetic improvement of flavour and production.</title>
        <authorList>
            <person name="Hasing T."/>
            <person name="Tang H."/>
            <person name="Brym M."/>
            <person name="Khazi F."/>
            <person name="Huang T."/>
            <person name="Chambers A.H."/>
        </authorList>
    </citation>
    <scope>NUCLEOTIDE SEQUENCE [LARGE SCALE GENOMIC DNA]</scope>
    <source>
        <tissue evidence="1">Leaf</tissue>
    </source>
</reference>
<accession>A0A835PV69</accession>
<keyword evidence="2" id="KW-1185">Reference proteome</keyword>
<dbReference type="AlphaFoldDB" id="A0A835PV69"/>
<protein>
    <submittedName>
        <fullName evidence="1">Uncharacterized protein</fullName>
    </submittedName>
</protein>
<dbReference type="Proteomes" id="UP000636800">
    <property type="component" value="Chromosome 12"/>
</dbReference>
<sequence>MEEGQCPTILNPCPKLNHKEPFSFRDVIRPNLSVREGIARNSPYLGECQCPRFFATMDSHTTPADRMRRGLVNQIVQASSSGLDLKFLGSRSISIEDEHWEARA</sequence>
<comment type="caution">
    <text evidence="1">The sequence shown here is derived from an EMBL/GenBank/DDBJ whole genome shotgun (WGS) entry which is preliminary data.</text>
</comment>